<keyword evidence="1" id="KW-0694">RNA-binding</keyword>
<proteinExistence type="predicted"/>
<gene>
    <name evidence="4" type="ORF">CDAUBV1_LOCUS5164</name>
</gene>
<feature type="compositionally biased region" description="Polar residues" evidence="2">
    <location>
        <begin position="349"/>
        <end position="371"/>
    </location>
</feature>
<dbReference type="InterPro" id="IPR035979">
    <property type="entry name" value="RBD_domain_sf"/>
</dbReference>
<comment type="caution">
    <text evidence="4">The sequence shown here is derived from an EMBL/GenBank/DDBJ whole genome shotgun (WGS) entry which is preliminary data.</text>
</comment>
<dbReference type="EMBL" id="CAXLJL010000123">
    <property type="protein sequence ID" value="CAL5132328.1"/>
    <property type="molecule type" value="Genomic_DNA"/>
</dbReference>
<dbReference type="GO" id="GO:0003723">
    <property type="term" value="F:RNA binding"/>
    <property type="evidence" value="ECO:0007669"/>
    <property type="project" value="UniProtKB-UniRule"/>
</dbReference>
<dbReference type="SMART" id="SM00360">
    <property type="entry name" value="RRM"/>
    <property type="match status" value="1"/>
</dbReference>
<feature type="compositionally biased region" description="Polar residues" evidence="2">
    <location>
        <begin position="46"/>
        <end position="55"/>
    </location>
</feature>
<dbReference type="Gene3D" id="3.30.70.330">
    <property type="match status" value="1"/>
</dbReference>
<reference evidence="4" key="1">
    <citation type="submission" date="2024-06" db="EMBL/GenBank/DDBJ databases">
        <authorList>
            <person name="Liu X."/>
            <person name="Lenzi L."/>
            <person name="Haldenby T S."/>
            <person name="Uol C."/>
        </authorList>
    </citation>
    <scope>NUCLEOTIDE SEQUENCE</scope>
</reference>
<evidence type="ECO:0000313" key="5">
    <source>
        <dbReference type="Proteomes" id="UP001497525"/>
    </source>
</evidence>
<sequence length="536" mass="57472">MDHGMAKTLNSRAVMGDEAEEGEVKDSSDPEDPDSDNSVGGHSCAPKQNISTFRSASGPGSELKRAPGFSDLSQIPLPKLPRTESFLPSEDTVHEFRDLEKMQLQMQLADVNFTEVKTEDKSCGTETLASENFRMHGGFLAAMPALMTSGANNQVGMHIRSSAPGAPIPGLWTPAAPPSSASGSRQEIEQMHHLYQKACELYERAMARVTSSGVNLSLGIPPKPPPAPLQPVTRNASQFSAITENSSIPLMTVADPPKSASGLAAGLTHPPKSGSEVACAAAYRLAYRQTLKIMSSMANPPAPNTPEYMRQWKHYMDHYLHYYLQVDAFLIPSRSPSIPAPDIPPVPSVTTTQIQSSNPKSTSVAATSSNLDKIATPKPDKEVCETPPLAGSAPSPAPIQVTSDIPLPSTSPPAVNNNDRTRINSGQQDSEQEEEPGESKPTSSSSSNESASSKYIWISNLPQGIKAIDIKERCAPFGRAQTIKIIGSRKSKPPSIYAYLIMETADAAARLVEGLQGGKFENNEIKIKRINALPIP</sequence>
<evidence type="ECO:0000256" key="2">
    <source>
        <dbReference type="SAM" id="MobiDB-lite"/>
    </source>
</evidence>
<dbReference type="CDD" id="cd00590">
    <property type="entry name" value="RRM_SF"/>
    <property type="match status" value="1"/>
</dbReference>
<name>A0AAV2TAH4_CALDB</name>
<dbReference type="AlphaFoldDB" id="A0AAV2TAH4"/>
<dbReference type="Proteomes" id="UP001497525">
    <property type="component" value="Unassembled WGS sequence"/>
</dbReference>
<dbReference type="PROSITE" id="PS50102">
    <property type="entry name" value="RRM"/>
    <property type="match status" value="1"/>
</dbReference>
<accession>A0AAV2TAH4</accession>
<evidence type="ECO:0000256" key="1">
    <source>
        <dbReference type="PROSITE-ProRule" id="PRU00176"/>
    </source>
</evidence>
<feature type="domain" description="RRM" evidence="3">
    <location>
        <begin position="454"/>
        <end position="532"/>
    </location>
</feature>
<evidence type="ECO:0000313" key="4">
    <source>
        <dbReference type="EMBL" id="CAL5132328.1"/>
    </source>
</evidence>
<dbReference type="InterPro" id="IPR000504">
    <property type="entry name" value="RRM_dom"/>
</dbReference>
<feature type="compositionally biased region" description="Polar residues" evidence="2">
    <location>
        <begin position="412"/>
        <end position="429"/>
    </location>
</feature>
<dbReference type="Pfam" id="PF00076">
    <property type="entry name" value="RRM_1"/>
    <property type="match status" value="1"/>
</dbReference>
<feature type="region of interest" description="Disordered" evidence="2">
    <location>
        <begin position="341"/>
        <end position="452"/>
    </location>
</feature>
<feature type="region of interest" description="Disordered" evidence="2">
    <location>
        <begin position="1"/>
        <end position="88"/>
    </location>
</feature>
<dbReference type="InterPro" id="IPR012677">
    <property type="entry name" value="Nucleotide-bd_a/b_plait_sf"/>
</dbReference>
<protein>
    <recommendedName>
        <fullName evidence="3">RRM domain-containing protein</fullName>
    </recommendedName>
</protein>
<organism evidence="4 5">
    <name type="scientific">Calicophoron daubneyi</name>
    <name type="common">Rumen fluke</name>
    <name type="synonym">Paramphistomum daubneyi</name>
    <dbReference type="NCBI Taxonomy" id="300641"/>
    <lineage>
        <taxon>Eukaryota</taxon>
        <taxon>Metazoa</taxon>
        <taxon>Spiralia</taxon>
        <taxon>Lophotrochozoa</taxon>
        <taxon>Platyhelminthes</taxon>
        <taxon>Trematoda</taxon>
        <taxon>Digenea</taxon>
        <taxon>Plagiorchiida</taxon>
        <taxon>Pronocephalata</taxon>
        <taxon>Paramphistomoidea</taxon>
        <taxon>Paramphistomidae</taxon>
        <taxon>Calicophoron</taxon>
    </lineage>
</organism>
<evidence type="ECO:0000259" key="3">
    <source>
        <dbReference type="PROSITE" id="PS50102"/>
    </source>
</evidence>
<feature type="compositionally biased region" description="Low complexity" evidence="2">
    <location>
        <begin position="439"/>
        <end position="452"/>
    </location>
</feature>
<dbReference type="SUPFAM" id="SSF54928">
    <property type="entry name" value="RNA-binding domain, RBD"/>
    <property type="match status" value="1"/>
</dbReference>